<accession>A0A1W6N2B1</accession>
<keyword evidence="1" id="KW-0614">Plasmid</keyword>
<proteinExistence type="predicted"/>
<dbReference type="OrthoDB" id="8451679at2"/>
<sequence length="179" mass="20449">MEDQILKFPTRVARRGDVWCEPLKIYFPQVYRLVRKRVSLSSAAPSFKHNETVVACDFSLFNLKDDVAGIAKAIPLRRLSPSDDRSLVIRHHWSESLANAYLLGVEDTDPNQPRGGIYETEGEIFTIAKCRTRKCWSGPMIFYLADLFEDDSDIGVQIWEKSVGIDGELRETDIFYGDD</sequence>
<organism evidence="1 2">
    <name type="scientific">Methylocystis bryophila</name>
    <dbReference type="NCBI Taxonomy" id="655015"/>
    <lineage>
        <taxon>Bacteria</taxon>
        <taxon>Pseudomonadati</taxon>
        <taxon>Pseudomonadota</taxon>
        <taxon>Alphaproteobacteria</taxon>
        <taxon>Hyphomicrobiales</taxon>
        <taxon>Methylocystaceae</taxon>
        <taxon>Methylocystis</taxon>
    </lineage>
</organism>
<dbReference type="EMBL" id="CP019949">
    <property type="protein sequence ID" value="ARN83973.1"/>
    <property type="molecule type" value="Genomic_DNA"/>
</dbReference>
<dbReference type="KEGG" id="mbry:B1812_22135"/>
<keyword evidence="2" id="KW-1185">Reference proteome</keyword>
<dbReference type="Proteomes" id="UP000193978">
    <property type="component" value="Plasmid p1"/>
</dbReference>
<reference evidence="1 2" key="1">
    <citation type="submission" date="2017-02" db="EMBL/GenBank/DDBJ databases">
        <authorList>
            <person name="Peterson S.W."/>
        </authorList>
    </citation>
    <scope>NUCLEOTIDE SEQUENCE [LARGE SCALE GENOMIC DNA]</scope>
    <source>
        <strain evidence="1 2">S285</strain>
        <plasmid evidence="2">Plasmid p1</plasmid>
    </source>
</reference>
<dbReference type="RefSeq" id="WP_085773993.1">
    <property type="nucleotide sequence ID" value="NZ_AP027150.1"/>
</dbReference>
<name>A0A1W6N2B1_9HYPH</name>
<dbReference type="AlphaFoldDB" id="A0A1W6N2B1"/>
<geneLocation type="plasmid" evidence="1 2">
    <name>p1</name>
</geneLocation>
<gene>
    <name evidence="1" type="ORF">B1812_22135</name>
</gene>
<evidence type="ECO:0000313" key="2">
    <source>
        <dbReference type="Proteomes" id="UP000193978"/>
    </source>
</evidence>
<evidence type="ECO:0000313" key="1">
    <source>
        <dbReference type="EMBL" id="ARN83973.1"/>
    </source>
</evidence>
<protein>
    <submittedName>
        <fullName evidence="1">Uncharacterized protein</fullName>
    </submittedName>
</protein>